<dbReference type="Gene3D" id="1.10.530.10">
    <property type="match status" value="1"/>
</dbReference>
<dbReference type="CDD" id="cd16894">
    <property type="entry name" value="MltD-like"/>
    <property type="match status" value="1"/>
</dbReference>
<evidence type="ECO:0000313" key="4">
    <source>
        <dbReference type="Proteomes" id="UP001169066"/>
    </source>
</evidence>
<dbReference type="SUPFAM" id="SSF54106">
    <property type="entry name" value="LysM domain"/>
    <property type="match status" value="1"/>
</dbReference>
<dbReference type="SMART" id="SM00257">
    <property type="entry name" value="LysM"/>
    <property type="match status" value="1"/>
</dbReference>
<protein>
    <submittedName>
        <fullName evidence="3">Transglycosylase SLT domain-containing protein</fullName>
    </submittedName>
</protein>
<accession>A0ABT7QTV4</accession>
<gene>
    <name evidence="3" type="ORF">PF327_09070</name>
</gene>
<organism evidence="3 4">
    <name type="scientific">Sulfurovum xiamenensis</name>
    <dbReference type="NCBI Taxonomy" id="3019066"/>
    <lineage>
        <taxon>Bacteria</taxon>
        <taxon>Pseudomonadati</taxon>
        <taxon>Campylobacterota</taxon>
        <taxon>Epsilonproteobacteria</taxon>
        <taxon>Campylobacterales</taxon>
        <taxon>Sulfurovaceae</taxon>
        <taxon>Sulfurovum</taxon>
    </lineage>
</organism>
<sequence length="331" mass="38044">MFHEFDVDESYLYNEAFISFVLKHEKKLRSFYRRSLLRGKEILPTIQGLLVEDGVSDLFIYLSMVESGFSTDAISPKKAVGLWQFMPTTAKDYNLTVCHSYDERCDTVSATSAAINYLNKLHKQFGKWYLSAIAYNCGEGCVSRAIKRAGTDELSVLIDGNLKYLPRETRQYMKKILLLAMIGENDTLDFDNETDEKLENRLIQVDVLSGTPLKEIARLLKMKEEKLLSLNKSLKEEIIPQERPTYKITIPIDKVYAFYLRYPLPDKKRVFKSHMISHTVALGETVESIAKLYDVDAEEIITSNHLKNDFLVLDSLLVIPVNKKIFDKISK</sequence>
<feature type="domain" description="LysM" evidence="2">
    <location>
        <begin position="276"/>
        <end position="319"/>
    </location>
</feature>
<name>A0ABT7QTV4_9BACT</name>
<dbReference type="CDD" id="cd00118">
    <property type="entry name" value="LysM"/>
    <property type="match status" value="1"/>
</dbReference>
<evidence type="ECO:0000259" key="2">
    <source>
        <dbReference type="PROSITE" id="PS51782"/>
    </source>
</evidence>
<dbReference type="Gene3D" id="3.10.350.10">
    <property type="entry name" value="LysM domain"/>
    <property type="match status" value="1"/>
</dbReference>
<dbReference type="Pfam" id="PF01476">
    <property type="entry name" value="LysM"/>
    <property type="match status" value="1"/>
</dbReference>
<dbReference type="InterPro" id="IPR008258">
    <property type="entry name" value="Transglycosylase_SLT_dom_1"/>
</dbReference>
<dbReference type="RefSeq" id="WP_289402244.1">
    <property type="nucleotide sequence ID" value="NZ_JAQIBC010000007.1"/>
</dbReference>
<dbReference type="InterPro" id="IPR018392">
    <property type="entry name" value="LysM"/>
</dbReference>
<proteinExistence type="inferred from homology"/>
<reference evidence="3" key="1">
    <citation type="submission" date="2023-01" db="EMBL/GenBank/DDBJ databases">
        <title>Sulfurovum sp. XTW-4 genome assembly.</title>
        <authorList>
            <person name="Wang J."/>
        </authorList>
    </citation>
    <scope>NUCLEOTIDE SEQUENCE</scope>
    <source>
        <strain evidence="3">XTW-4</strain>
    </source>
</reference>
<dbReference type="InterPro" id="IPR023346">
    <property type="entry name" value="Lysozyme-like_dom_sf"/>
</dbReference>
<keyword evidence="4" id="KW-1185">Reference proteome</keyword>
<dbReference type="PANTHER" id="PTHR37423">
    <property type="entry name" value="SOLUBLE LYTIC MUREIN TRANSGLYCOSYLASE-RELATED"/>
    <property type="match status" value="1"/>
</dbReference>
<dbReference type="PROSITE" id="PS51782">
    <property type="entry name" value="LYSM"/>
    <property type="match status" value="1"/>
</dbReference>
<comment type="similarity">
    <text evidence="1">Belongs to the transglycosylase Slt family.</text>
</comment>
<evidence type="ECO:0000256" key="1">
    <source>
        <dbReference type="ARBA" id="ARBA00007734"/>
    </source>
</evidence>
<dbReference type="EMBL" id="JAQIBC010000007">
    <property type="protein sequence ID" value="MDM5264344.1"/>
    <property type="molecule type" value="Genomic_DNA"/>
</dbReference>
<dbReference type="Pfam" id="PF01464">
    <property type="entry name" value="SLT"/>
    <property type="match status" value="1"/>
</dbReference>
<dbReference type="InterPro" id="IPR036779">
    <property type="entry name" value="LysM_dom_sf"/>
</dbReference>
<dbReference type="Proteomes" id="UP001169066">
    <property type="component" value="Unassembled WGS sequence"/>
</dbReference>
<comment type="caution">
    <text evidence="3">The sequence shown here is derived from an EMBL/GenBank/DDBJ whole genome shotgun (WGS) entry which is preliminary data.</text>
</comment>
<dbReference type="PANTHER" id="PTHR37423:SF2">
    <property type="entry name" value="MEMBRANE-BOUND LYTIC MUREIN TRANSGLYCOSYLASE C"/>
    <property type="match status" value="1"/>
</dbReference>
<evidence type="ECO:0000313" key="3">
    <source>
        <dbReference type="EMBL" id="MDM5264344.1"/>
    </source>
</evidence>
<dbReference type="SUPFAM" id="SSF53955">
    <property type="entry name" value="Lysozyme-like"/>
    <property type="match status" value="1"/>
</dbReference>